<dbReference type="Proteomes" id="UP000007303">
    <property type="component" value="Unassembled WGS sequence"/>
</dbReference>
<evidence type="ECO:0000256" key="9">
    <source>
        <dbReference type="ARBA" id="ARBA00029446"/>
    </source>
</evidence>
<feature type="transmembrane region" description="Helical" evidence="10">
    <location>
        <begin position="127"/>
        <end position="146"/>
    </location>
</feature>
<dbReference type="AlphaFoldDB" id="H3CIP5"/>
<protein>
    <recommendedName>
        <fullName evidence="11">UPAR/Ly6 domain-containing protein</fullName>
    </recommendedName>
</protein>
<evidence type="ECO:0000256" key="2">
    <source>
        <dbReference type="ARBA" id="ARBA00022475"/>
    </source>
</evidence>
<dbReference type="PANTHER" id="PTHR47613">
    <property type="entry name" value="SPERM ACROSOME MEMBRANE-ASSOCIATED PROTEIN 4"/>
    <property type="match status" value="1"/>
</dbReference>
<dbReference type="InterPro" id="IPR046354">
    <property type="entry name" value="SPACA4/Bouncer"/>
</dbReference>
<comment type="similarity">
    <text evidence="9">Belongs to the SPACA4/bouncer family.</text>
</comment>
<dbReference type="InterPro" id="IPR016054">
    <property type="entry name" value="LY6_UPA_recep-like"/>
</dbReference>
<evidence type="ECO:0000256" key="7">
    <source>
        <dbReference type="ARBA" id="ARBA00023180"/>
    </source>
</evidence>
<dbReference type="GO" id="GO:0098552">
    <property type="term" value="C:side of membrane"/>
    <property type="evidence" value="ECO:0007669"/>
    <property type="project" value="UniProtKB-KW"/>
</dbReference>
<keyword evidence="10" id="KW-1133">Transmembrane helix</keyword>
<evidence type="ECO:0000256" key="8">
    <source>
        <dbReference type="ARBA" id="ARBA00023288"/>
    </source>
</evidence>
<evidence type="ECO:0000256" key="3">
    <source>
        <dbReference type="ARBA" id="ARBA00022622"/>
    </source>
</evidence>
<evidence type="ECO:0000313" key="12">
    <source>
        <dbReference type="Ensembl" id="ENSTNIP00000008123.1"/>
    </source>
</evidence>
<dbReference type="GO" id="GO:0035036">
    <property type="term" value="P:sperm-egg recognition"/>
    <property type="evidence" value="ECO:0007669"/>
    <property type="project" value="TreeGrafter"/>
</dbReference>
<evidence type="ECO:0000256" key="10">
    <source>
        <dbReference type="SAM" id="Phobius"/>
    </source>
</evidence>
<keyword evidence="8" id="KW-0449">Lipoprotein</keyword>
<keyword evidence="13" id="KW-1185">Reference proteome</keyword>
<feature type="domain" description="UPAR/Ly6" evidence="11">
    <location>
        <begin position="42"/>
        <end position="124"/>
    </location>
</feature>
<keyword evidence="10" id="KW-0812">Transmembrane</keyword>
<dbReference type="OMA" id="CYTGEAQ"/>
<name>H3CIP5_TETNG</name>
<dbReference type="HOGENOM" id="CLU_148120_0_0_1"/>
<organism evidence="12 13">
    <name type="scientific">Tetraodon nigroviridis</name>
    <name type="common">Spotted green pufferfish</name>
    <name type="synonym">Chelonodon nigroviridis</name>
    <dbReference type="NCBI Taxonomy" id="99883"/>
    <lineage>
        <taxon>Eukaryota</taxon>
        <taxon>Metazoa</taxon>
        <taxon>Chordata</taxon>
        <taxon>Craniata</taxon>
        <taxon>Vertebrata</taxon>
        <taxon>Euteleostomi</taxon>
        <taxon>Actinopterygii</taxon>
        <taxon>Neopterygii</taxon>
        <taxon>Teleostei</taxon>
        <taxon>Neoteleostei</taxon>
        <taxon>Acanthomorphata</taxon>
        <taxon>Eupercaria</taxon>
        <taxon>Tetraodontiformes</taxon>
        <taxon>Tetradontoidea</taxon>
        <taxon>Tetraodontidae</taxon>
        <taxon>Tetraodon</taxon>
    </lineage>
</organism>
<keyword evidence="7" id="KW-0325">Glycoprotein</keyword>
<dbReference type="SUPFAM" id="SSF57302">
    <property type="entry name" value="Snake toxin-like"/>
    <property type="match status" value="1"/>
</dbReference>
<accession>H3CIP5</accession>
<reference evidence="12" key="2">
    <citation type="submission" date="2025-08" db="UniProtKB">
        <authorList>
            <consortium name="Ensembl"/>
        </authorList>
    </citation>
    <scope>IDENTIFICATION</scope>
</reference>
<evidence type="ECO:0000313" key="13">
    <source>
        <dbReference type="Proteomes" id="UP000007303"/>
    </source>
</evidence>
<keyword evidence="2" id="KW-1003">Cell membrane</keyword>
<reference evidence="13" key="1">
    <citation type="journal article" date="2004" name="Nature">
        <title>Genome duplication in the teleost fish Tetraodon nigroviridis reveals the early vertebrate proto-karyotype.</title>
        <authorList>
            <person name="Jaillon O."/>
            <person name="Aury J.-M."/>
            <person name="Brunet F."/>
            <person name="Petit J.-L."/>
            <person name="Stange-Thomann N."/>
            <person name="Mauceli E."/>
            <person name="Bouneau L."/>
            <person name="Fischer C."/>
            <person name="Ozouf-Costaz C."/>
            <person name="Bernot A."/>
            <person name="Nicaud S."/>
            <person name="Jaffe D."/>
            <person name="Fisher S."/>
            <person name="Lutfalla G."/>
            <person name="Dossat C."/>
            <person name="Segurens B."/>
            <person name="Dasilva C."/>
            <person name="Salanoubat M."/>
            <person name="Levy M."/>
            <person name="Boudet N."/>
            <person name="Castellano S."/>
            <person name="Anthouard V."/>
            <person name="Jubin C."/>
            <person name="Castelli V."/>
            <person name="Katinka M."/>
            <person name="Vacherie B."/>
            <person name="Biemont C."/>
            <person name="Skalli Z."/>
            <person name="Cattolico L."/>
            <person name="Poulain J."/>
            <person name="De Berardinis V."/>
            <person name="Cruaud C."/>
            <person name="Duprat S."/>
            <person name="Brottier P."/>
            <person name="Coutanceau J.-P."/>
            <person name="Gouzy J."/>
            <person name="Parra G."/>
            <person name="Lardier G."/>
            <person name="Chapple C."/>
            <person name="McKernan K.J."/>
            <person name="McEwan P."/>
            <person name="Bosak S."/>
            <person name="Kellis M."/>
            <person name="Volff J.-N."/>
            <person name="Guigo R."/>
            <person name="Zody M.C."/>
            <person name="Mesirov J."/>
            <person name="Lindblad-Toh K."/>
            <person name="Birren B."/>
            <person name="Nusbaum C."/>
            <person name="Kahn D."/>
            <person name="Robinson-Rechavi M."/>
            <person name="Laudet V."/>
            <person name="Schachter V."/>
            <person name="Quetier F."/>
            <person name="Saurin W."/>
            <person name="Scarpelli C."/>
            <person name="Wincker P."/>
            <person name="Lander E.S."/>
            <person name="Weissenbach J."/>
            <person name="Roest Crollius H."/>
        </authorList>
    </citation>
    <scope>NUCLEOTIDE SEQUENCE [LARGE SCALE GENOMIC DNA]</scope>
</reference>
<keyword evidence="3" id="KW-0336">GPI-anchor</keyword>
<keyword evidence="5 10" id="KW-0472">Membrane</keyword>
<dbReference type="GeneTree" id="ENSGT00910000144740"/>
<proteinExistence type="inferred from homology"/>
<evidence type="ECO:0000256" key="6">
    <source>
        <dbReference type="ARBA" id="ARBA00023157"/>
    </source>
</evidence>
<dbReference type="CDD" id="cd00117">
    <property type="entry name" value="TFP"/>
    <property type="match status" value="1"/>
</dbReference>
<dbReference type="InParanoid" id="H3CIP5"/>
<dbReference type="InterPro" id="IPR045860">
    <property type="entry name" value="Snake_toxin-like_sf"/>
</dbReference>
<evidence type="ECO:0000259" key="11">
    <source>
        <dbReference type="Pfam" id="PF00021"/>
    </source>
</evidence>
<keyword evidence="4" id="KW-0732">Signal</keyword>
<comment type="subcellular location">
    <subcellularLocation>
        <location evidence="1">Cell membrane</location>
        <topology evidence="1">Lipid-anchor</topology>
        <topology evidence="1">GPI-anchor</topology>
    </subcellularLocation>
</comment>
<evidence type="ECO:0000256" key="1">
    <source>
        <dbReference type="ARBA" id="ARBA00004609"/>
    </source>
</evidence>
<dbReference type="Pfam" id="PF00021">
    <property type="entry name" value="UPAR_LY6"/>
    <property type="match status" value="1"/>
</dbReference>
<reference evidence="12" key="3">
    <citation type="submission" date="2025-09" db="UniProtKB">
        <authorList>
            <consortium name="Ensembl"/>
        </authorList>
    </citation>
    <scope>IDENTIFICATION</scope>
</reference>
<evidence type="ECO:0000256" key="5">
    <source>
        <dbReference type="ARBA" id="ARBA00023136"/>
    </source>
</evidence>
<feature type="transmembrane region" description="Helical" evidence="10">
    <location>
        <begin position="20"/>
        <end position="39"/>
    </location>
</feature>
<sequence length="147" mass="15522">MINNTTSQIPNQTSDQLSQLKMGCLFRALIFLAVVIAAVQCLTCKLCALEFSGTCLIGGNITCDNQTSSCFSGTVMLNASKTVTVKNAGCVPKSFCGTKTSGSLLNIDYVASFDCCNTDLCNHASSLQLPLIVALCFGAVTSVWLML</sequence>
<evidence type="ECO:0000256" key="4">
    <source>
        <dbReference type="ARBA" id="ARBA00022729"/>
    </source>
</evidence>
<dbReference type="Gene3D" id="2.10.60.10">
    <property type="entry name" value="CD59"/>
    <property type="match status" value="1"/>
</dbReference>
<dbReference type="Ensembl" id="ENSTNIT00000008288.1">
    <property type="protein sequence ID" value="ENSTNIP00000008123.1"/>
    <property type="gene ID" value="ENSTNIG00000005435.1"/>
</dbReference>
<dbReference type="PANTHER" id="PTHR47613:SF1">
    <property type="entry name" value="SPERM ACROSOME MEMBRANE-ASSOCIATED PROTEIN 4"/>
    <property type="match status" value="1"/>
</dbReference>
<keyword evidence="6" id="KW-1015">Disulfide bond</keyword>
<dbReference type="GO" id="GO:0005886">
    <property type="term" value="C:plasma membrane"/>
    <property type="evidence" value="ECO:0007669"/>
    <property type="project" value="UniProtKB-SubCell"/>
</dbReference>